<evidence type="ECO:0000256" key="7">
    <source>
        <dbReference type="ARBA" id="ARBA00023136"/>
    </source>
</evidence>
<feature type="transmembrane region" description="Helical" evidence="8">
    <location>
        <begin position="293"/>
        <end position="313"/>
    </location>
</feature>
<feature type="transmembrane region" description="Helical" evidence="8">
    <location>
        <begin position="179"/>
        <end position="197"/>
    </location>
</feature>
<sequence>MFGYILKRCIPYDDKNHQWPQIFVIIIATLGSFINGSIVNWTSPAIPILISNASHVEPITLEEASYFTVIPTATAAIASPILAILADGIGRQKTVMLISVSYFLSWVLIGAAETLYVFYLARLVQGVGDAACFTALPMYVCEISEPKIRGSWGNLIALSMFLGYFLLNIVGAYCDIRTMAYIFGSIILIQFFLMLVIPESPYFLIMKGREEEARSALSFLRWREDVEDEFIVLNKEVQREALESGSIKDLFTDKINLKTLIISLGLRATQPFSGLPAFTMYTQYMFMQAGSDISSSVSAIIFSGVFCLCIACFSSVVDKFGRKPLMIFSCFGCCIVLALEAIFFYINEETNLDVSHIRWFPLAGMLSYIPLCSAGLAIIPTLMLGELFPTSVKGIALCILNICFSIFMLLVTKLFQLLSSNFGMYVPFCLFSLCCFVSFIFSCYWLPETKGKTLEEIQRYLRGENVKKITDKI</sequence>
<evidence type="ECO:0000256" key="3">
    <source>
        <dbReference type="ARBA" id="ARBA00022475"/>
    </source>
</evidence>
<evidence type="ECO:0000256" key="6">
    <source>
        <dbReference type="ARBA" id="ARBA00022989"/>
    </source>
</evidence>
<evidence type="ECO:0000256" key="5">
    <source>
        <dbReference type="ARBA" id="ARBA00022692"/>
    </source>
</evidence>
<feature type="transmembrane region" description="Helical" evidence="8">
    <location>
        <begin position="152"/>
        <end position="173"/>
    </location>
</feature>
<dbReference type="AlphaFoldDB" id="A0A8K0CNJ6"/>
<organism evidence="10 11">
    <name type="scientific">Ignelater luminosus</name>
    <name type="common">Cucubano</name>
    <name type="synonym">Pyrophorus luminosus</name>
    <dbReference type="NCBI Taxonomy" id="2038154"/>
    <lineage>
        <taxon>Eukaryota</taxon>
        <taxon>Metazoa</taxon>
        <taxon>Ecdysozoa</taxon>
        <taxon>Arthropoda</taxon>
        <taxon>Hexapoda</taxon>
        <taxon>Insecta</taxon>
        <taxon>Pterygota</taxon>
        <taxon>Neoptera</taxon>
        <taxon>Endopterygota</taxon>
        <taxon>Coleoptera</taxon>
        <taxon>Polyphaga</taxon>
        <taxon>Elateriformia</taxon>
        <taxon>Elateroidea</taxon>
        <taxon>Elateridae</taxon>
        <taxon>Agrypninae</taxon>
        <taxon>Pyrophorini</taxon>
        <taxon>Ignelater</taxon>
    </lineage>
</organism>
<evidence type="ECO:0000313" key="10">
    <source>
        <dbReference type="EMBL" id="KAF2890690.1"/>
    </source>
</evidence>
<dbReference type="InterPro" id="IPR005828">
    <property type="entry name" value="MFS_sugar_transport-like"/>
</dbReference>
<dbReference type="SUPFAM" id="SSF103473">
    <property type="entry name" value="MFS general substrate transporter"/>
    <property type="match status" value="1"/>
</dbReference>
<dbReference type="InterPro" id="IPR020846">
    <property type="entry name" value="MFS_dom"/>
</dbReference>
<dbReference type="OrthoDB" id="8120565at2759"/>
<feature type="transmembrane region" description="Helical" evidence="8">
    <location>
        <begin position="395"/>
        <end position="418"/>
    </location>
</feature>
<evidence type="ECO:0000313" key="11">
    <source>
        <dbReference type="Proteomes" id="UP000801492"/>
    </source>
</evidence>
<keyword evidence="4" id="KW-0762">Sugar transport</keyword>
<dbReference type="Pfam" id="PF00083">
    <property type="entry name" value="Sugar_tr"/>
    <property type="match status" value="1"/>
</dbReference>
<evidence type="ECO:0000256" key="8">
    <source>
        <dbReference type="SAM" id="Phobius"/>
    </source>
</evidence>
<evidence type="ECO:0000256" key="4">
    <source>
        <dbReference type="ARBA" id="ARBA00022597"/>
    </source>
</evidence>
<name>A0A8K0CNJ6_IGNLU</name>
<dbReference type="GO" id="GO:0005886">
    <property type="term" value="C:plasma membrane"/>
    <property type="evidence" value="ECO:0007669"/>
    <property type="project" value="UniProtKB-SubCell"/>
</dbReference>
<keyword evidence="7 8" id="KW-0472">Membrane</keyword>
<dbReference type="GO" id="GO:0022857">
    <property type="term" value="F:transmembrane transporter activity"/>
    <property type="evidence" value="ECO:0007669"/>
    <property type="project" value="InterPro"/>
</dbReference>
<feature type="domain" description="Major facilitator superfamily (MFS) profile" evidence="9">
    <location>
        <begin position="24"/>
        <end position="450"/>
    </location>
</feature>
<dbReference type="PANTHER" id="PTHR48021">
    <property type="match status" value="1"/>
</dbReference>
<evidence type="ECO:0000256" key="2">
    <source>
        <dbReference type="ARBA" id="ARBA00022448"/>
    </source>
</evidence>
<keyword evidence="3" id="KW-1003">Cell membrane</keyword>
<keyword evidence="5 8" id="KW-0812">Transmembrane</keyword>
<keyword evidence="6 8" id="KW-1133">Transmembrane helix</keyword>
<feature type="transmembrane region" description="Helical" evidence="8">
    <location>
        <begin position="325"/>
        <end position="346"/>
    </location>
</feature>
<reference evidence="10" key="1">
    <citation type="submission" date="2019-08" db="EMBL/GenBank/DDBJ databases">
        <title>The genome of the North American firefly Photinus pyralis.</title>
        <authorList>
            <consortium name="Photinus pyralis genome working group"/>
            <person name="Fallon T.R."/>
            <person name="Sander Lower S.E."/>
            <person name="Weng J.-K."/>
        </authorList>
    </citation>
    <scope>NUCLEOTIDE SEQUENCE</scope>
    <source>
        <strain evidence="10">TRF0915ILg1</strain>
        <tissue evidence="10">Whole body</tissue>
    </source>
</reference>
<dbReference type="PANTHER" id="PTHR48021:SF46">
    <property type="entry name" value="MAJOR FACILITATOR SUPERFAMILY (MFS) PROFILE DOMAIN-CONTAINING PROTEIN"/>
    <property type="match status" value="1"/>
</dbReference>
<dbReference type="EMBL" id="VTPC01047933">
    <property type="protein sequence ID" value="KAF2890690.1"/>
    <property type="molecule type" value="Genomic_DNA"/>
</dbReference>
<keyword evidence="11" id="KW-1185">Reference proteome</keyword>
<accession>A0A8K0CNJ6</accession>
<dbReference type="Gene3D" id="1.20.1250.20">
    <property type="entry name" value="MFS general substrate transporter like domains"/>
    <property type="match status" value="1"/>
</dbReference>
<comment type="caution">
    <text evidence="10">The sequence shown here is derived from an EMBL/GenBank/DDBJ whole genome shotgun (WGS) entry which is preliminary data.</text>
</comment>
<comment type="subcellular location">
    <subcellularLocation>
        <location evidence="1">Cell membrane</location>
        <topology evidence="1">Multi-pass membrane protein</topology>
    </subcellularLocation>
</comment>
<feature type="transmembrane region" description="Helical" evidence="8">
    <location>
        <begin position="21"/>
        <end position="44"/>
    </location>
</feature>
<dbReference type="Proteomes" id="UP000801492">
    <property type="component" value="Unassembled WGS sequence"/>
</dbReference>
<dbReference type="InterPro" id="IPR036259">
    <property type="entry name" value="MFS_trans_sf"/>
</dbReference>
<proteinExistence type="predicted"/>
<evidence type="ECO:0000256" key="1">
    <source>
        <dbReference type="ARBA" id="ARBA00004651"/>
    </source>
</evidence>
<dbReference type="FunFam" id="1.20.1250.20:FF:000218">
    <property type="entry name" value="facilitated trehalose transporter Tret1"/>
    <property type="match status" value="1"/>
</dbReference>
<dbReference type="InterPro" id="IPR050549">
    <property type="entry name" value="MFS_Trehalose_Transporter"/>
</dbReference>
<feature type="transmembrane region" description="Helical" evidence="8">
    <location>
        <begin position="424"/>
        <end position="446"/>
    </location>
</feature>
<dbReference type="PROSITE" id="PS50850">
    <property type="entry name" value="MFS"/>
    <property type="match status" value="1"/>
</dbReference>
<evidence type="ECO:0000259" key="9">
    <source>
        <dbReference type="PROSITE" id="PS50850"/>
    </source>
</evidence>
<feature type="transmembrane region" description="Helical" evidence="8">
    <location>
        <begin position="64"/>
        <end position="85"/>
    </location>
</feature>
<keyword evidence="2" id="KW-0813">Transport</keyword>
<gene>
    <name evidence="10" type="ORF">ILUMI_15483</name>
</gene>
<feature type="transmembrane region" description="Helical" evidence="8">
    <location>
        <begin position="366"/>
        <end position="388"/>
    </location>
</feature>
<feature type="transmembrane region" description="Helical" evidence="8">
    <location>
        <begin position="97"/>
        <end position="117"/>
    </location>
</feature>
<protein>
    <recommendedName>
        <fullName evidence="9">Major facilitator superfamily (MFS) profile domain-containing protein</fullName>
    </recommendedName>
</protein>